<dbReference type="EMBL" id="JAJSOW010000108">
    <property type="protein sequence ID" value="KAI9152912.1"/>
    <property type="molecule type" value="Genomic_DNA"/>
</dbReference>
<reference evidence="2" key="1">
    <citation type="journal article" date="2022" name="Plant J.">
        <title>Strategies of tolerance reflected in two North American maple genomes.</title>
        <authorList>
            <person name="McEvoy S.L."/>
            <person name="Sezen U.U."/>
            <person name="Trouern-Trend A."/>
            <person name="McMahon S.M."/>
            <person name="Schaberg P.G."/>
            <person name="Yang J."/>
            <person name="Wegrzyn J.L."/>
            <person name="Swenson N.G."/>
        </authorList>
    </citation>
    <scope>NUCLEOTIDE SEQUENCE</scope>
    <source>
        <strain evidence="2">91603</strain>
    </source>
</reference>
<dbReference type="InterPro" id="IPR041101">
    <property type="entry name" value="Transp_inhibit"/>
</dbReference>
<evidence type="ECO:0000259" key="1">
    <source>
        <dbReference type="Pfam" id="PF18791"/>
    </source>
</evidence>
<sequence length="168" mass="18792">MVILLSNSNFDISFFLRRRNRQQRKECMIEKCLAACSDLLDLYNYQKGISEFARVDSGAVIVVVPGRGARASFSSVDFTQGLELGVGGVQKLVPCRAVVEDSRVHRKLLLCLAGDSGASVSQNSLRNPKGKPRFSDFNLVPHNWGADFHTRLVVFANNYPFLEELRLK</sequence>
<name>A0AAD5ND70_ACENE</name>
<organism evidence="2 3">
    <name type="scientific">Acer negundo</name>
    <name type="common">Box elder</name>
    <dbReference type="NCBI Taxonomy" id="4023"/>
    <lineage>
        <taxon>Eukaryota</taxon>
        <taxon>Viridiplantae</taxon>
        <taxon>Streptophyta</taxon>
        <taxon>Embryophyta</taxon>
        <taxon>Tracheophyta</taxon>
        <taxon>Spermatophyta</taxon>
        <taxon>Magnoliopsida</taxon>
        <taxon>eudicotyledons</taxon>
        <taxon>Gunneridae</taxon>
        <taxon>Pentapetalae</taxon>
        <taxon>rosids</taxon>
        <taxon>malvids</taxon>
        <taxon>Sapindales</taxon>
        <taxon>Sapindaceae</taxon>
        <taxon>Hippocastanoideae</taxon>
        <taxon>Acereae</taxon>
        <taxon>Acer</taxon>
    </lineage>
</organism>
<evidence type="ECO:0000313" key="3">
    <source>
        <dbReference type="Proteomes" id="UP001064489"/>
    </source>
</evidence>
<evidence type="ECO:0000313" key="2">
    <source>
        <dbReference type="EMBL" id="KAI9152912.1"/>
    </source>
</evidence>
<dbReference type="Pfam" id="PF18791">
    <property type="entry name" value="Transp_inhibit"/>
    <property type="match status" value="1"/>
</dbReference>
<protein>
    <recommendedName>
        <fullName evidence="1">Transport inhibitor response 1 domain-containing protein</fullName>
    </recommendedName>
</protein>
<dbReference type="Proteomes" id="UP001064489">
    <property type="component" value="Chromosome 11"/>
</dbReference>
<gene>
    <name evidence="2" type="ORF">LWI28_002832</name>
</gene>
<accession>A0AAD5ND70</accession>
<keyword evidence="3" id="KW-1185">Reference proteome</keyword>
<proteinExistence type="predicted"/>
<comment type="caution">
    <text evidence="2">The sequence shown here is derived from an EMBL/GenBank/DDBJ whole genome shotgun (WGS) entry which is preliminary data.</text>
</comment>
<reference evidence="2" key="2">
    <citation type="submission" date="2023-02" db="EMBL/GenBank/DDBJ databases">
        <authorList>
            <person name="Swenson N.G."/>
            <person name="Wegrzyn J.L."/>
            <person name="Mcevoy S.L."/>
        </authorList>
    </citation>
    <scope>NUCLEOTIDE SEQUENCE</scope>
    <source>
        <strain evidence="2">91603</strain>
        <tissue evidence="2">Leaf</tissue>
    </source>
</reference>
<feature type="domain" description="Transport inhibitor response 1" evidence="1">
    <location>
        <begin position="129"/>
        <end position="167"/>
    </location>
</feature>
<dbReference type="AlphaFoldDB" id="A0AAD5ND70"/>